<dbReference type="InterPro" id="IPR013149">
    <property type="entry name" value="ADH-like_C"/>
</dbReference>
<evidence type="ECO:0000256" key="3">
    <source>
        <dbReference type="ARBA" id="ARBA00023002"/>
    </source>
</evidence>
<dbReference type="Pfam" id="PF08240">
    <property type="entry name" value="ADH_N"/>
    <property type="match status" value="1"/>
</dbReference>
<feature type="domain" description="Alcohol dehydrogenase-like C-terminal" evidence="5">
    <location>
        <begin position="174"/>
        <end position="294"/>
    </location>
</feature>
<dbReference type="PANTHER" id="PTHR43401:SF2">
    <property type="entry name" value="L-THREONINE 3-DEHYDROGENASE"/>
    <property type="match status" value="1"/>
</dbReference>
<comment type="similarity">
    <text evidence="4">Belongs to the zinc-containing alcohol dehydrogenase family.</text>
</comment>
<dbReference type="GO" id="GO:0008270">
    <property type="term" value="F:zinc ion binding"/>
    <property type="evidence" value="ECO:0007669"/>
    <property type="project" value="InterPro"/>
</dbReference>
<dbReference type="RefSeq" id="WP_207857956.1">
    <property type="nucleotide sequence ID" value="NZ_UPPP01000084.1"/>
</dbReference>
<dbReference type="PROSITE" id="PS00059">
    <property type="entry name" value="ADH_ZINC"/>
    <property type="match status" value="1"/>
</dbReference>
<keyword evidence="2 4" id="KW-0862">Zinc</keyword>
<dbReference type="InterPro" id="IPR036291">
    <property type="entry name" value="NAD(P)-bd_dom_sf"/>
</dbReference>
<evidence type="ECO:0000259" key="5">
    <source>
        <dbReference type="Pfam" id="PF00107"/>
    </source>
</evidence>
<dbReference type="SUPFAM" id="SSF50129">
    <property type="entry name" value="GroES-like"/>
    <property type="match status" value="1"/>
</dbReference>
<dbReference type="SUPFAM" id="SSF51735">
    <property type="entry name" value="NAD(P)-binding Rossmann-fold domains"/>
    <property type="match status" value="1"/>
</dbReference>
<dbReference type="AlphaFoldDB" id="A0A498RBA5"/>
<dbReference type="Gene3D" id="3.40.50.720">
    <property type="entry name" value="NAD(P)-binding Rossmann-like Domain"/>
    <property type="match status" value="1"/>
</dbReference>
<dbReference type="Pfam" id="PF00107">
    <property type="entry name" value="ADH_zinc_N"/>
    <property type="match status" value="1"/>
</dbReference>
<dbReference type="Proteomes" id="UP000277811">
    <property type="component" value="Unassembled WGS sequence"/>
</dbReference>
<accession>A0A498RBA5</accession>
<gene>
    <name evidence="7" type="ORF">LUCI_3445</name>
</gene>
<comment type="cofactor">
    <cofactor evidence="4">
        <name>Zn(2+)</name>
        <dbReference type="ChEBI" id="CHEBI:29105"/>
    </cofactor>
</comment>
<reference evidence="7 8" key="1">
    <citation type="submission" date="2018-06" db="EMBL/GenBank/DDBJ databases">
        <authorList>
            <person name="Strepis N."/>
        </authorList>
    </citation>
    <scope>NUCLEOTIDE SEQUENCE [LARGE SCALE GENOMIC DNA]</scope>
    <source>
        <strain evidence="7">LUCI</strain>
    </source>
</reference>
<evidence type="ECO:0000313" key="8">
    <source>
        <dbReference type="Proteomes" id="UP000277811"/>
    </source>
</evidence>
<dbReference type="EMBL" id="UPPP01000084">
    <property type="protein sequence ID" value="VBB08177.1"/>
    <property type="molecule type" value="Genomic_DNA"/>
</dbReference>
<evidence type="ECO:0000256" key="4">
    <source>
        <dbReference type="RuleBase" id="RU361277"/>
    </source>
</evidence>
<evidence type="ECO:0000313" key="7">
    <source>
        <dbReference type="EMBL" id="VBB08177.1"/>
    </source>
</evidence>
<evidence type="ECO:0000256" key="1">
    <source>
        <dbReference type="ARBA" id="ARBA00022723"/>
    </source>
</evidence>
<sequence>MEKMKALLVYGPGDLRCERIDIPAYREDEVLIRVQACGICGSDLPRALDGAVHYFPNILGHEFSGSIAAAGRLVNGFKSGDRVTAAPLLPCGKCGYCQIGRPALCEAYSFIGSRKQGAMAEYVAVKAANVLKLDDEVEYAAGAMLEPLTVALHGIDRIAFKAGAAAAVFGAGTIGLLTLQCLKARGAGRVYVIDIVPEKLELAKKLGADIVINSRENDPVEFMAGAGKPQIVIETAGTSITQRQSIEAAAKLGQVVFIGTATKDLTLSPAGFEQILRGELEITGSWMSYSAPFPGYEWTAAADTIKTGRIKTAPLITHTFKLEDGIEAFQVMRDKKANAIKVMFNI</sequence>
<feature type="domain" description="Alcohol dehydrogenase-like N-terminal" evidence="6">
    <location>
        <begin position="27"/>
        <end position="135"/>
    </location>
</feature>
<organism evidence="7 8">
    <name type="scientific">Lucifera butyrica</name>
    <dbReference type="NCBI Taxonomy" id="1351585"/>
    <lineage>
        <taxon>Bacteria</taxon>
        <taxon>Bacillati</taxon>
        <taxon>Bacillota</taxon>
        <taxon>Negativicutes</taxon>
        <taxon>Veillonellales</taxon>
        <taxon>Veillonellaceae</taxon>
        <taxon>Lucifera</taxon>
    </lineage>
</organism>
<keyword evidence="8" id="KW-1185">Reference proteome</keyword>
<dbReference type="GO" id="GO:0016491">
    <property type="term" value="F:oxidoreductase activity"/>
    <property type="evidence" value="ECO:0007669"/>
    <property type="project" value="UniProtKB-KW"/>
</dbReference>
<dbReference type="PANTHER" id="PTHR43401">
    <property type="entry name" value="L-THREONINE 3-DEHYDROGENASE"/>
    <property type="match status" value="1"/>
</dbReference>
<proteinExistence type="inferred from homology"/>
<dbReference type="Gene3D" id="3.90.180.10">
    <property type="entry name" value="Medium-chain alcohol dehydrogenases, catalytic domain"/>
    <property type="match status" value="1"/>
</dbReference>
<keyword evidence="1 4" id="KW-0479">Metal-binding</keyword>
<dbReference type="InterPro" id="IPR050129">
    <property type="entry name" value="Zn_alcohol_dh"/>
</dbReference>
<evidence type="ECO:0000256" key="2">
    <source>
        <dbReference type="ARBA" id="ARBA00022833"/>
    </source>
</evidence>
<dbReference type="CDD" id="cd08236">
    <property type="entry name" value="sugar_DH"/>
    <property type="match status" value="1"/>
</dbReference>
<dbReference type="InterPro" id="IPR002328">
    <property type="entry name" value="ADH_Zn_CS"/>
</dbReference>
<protein>
    <recommendedName>
        <fullName evidence="9">Enoyl reductase (ER) domain-containing protein</fullName>
    </recommendedName>
</protein>
<keyword evidence="3" id="KW-0560">Oxidoreductase</keyword>
<dbReference type="InterPro" id="IPR011032">
    <property type="entry name" value="GroES-like_sf"/>
</dbReference>
<evidence type="ECO:0000259" key="6">
    <source>
        <dbReference type="Pfam" id="PF08240"/>
    </source>
</evidence>
<name>A0A498RBA5_9FIRM</name>
<dbReference type="InterPro" id="IPR013154">
    <property type="entry name" value="ADH-like_N"/>
</dbReference>
<evidence type="ECO:0008006" key="9">
    <source>
        <dbReference type="Google" id="ProtNLM"/>
    </source>
</evidence>